<gene>
    <name evidence="2" type="ORF">SAMN06269173_110135</name>
</gene>
<name>A0A239A200_9BACT</name>
<feature type="compositionally biased region" description="Acidic residues" evidence="1">
    <location>
        <begin position="185"/>
        <end position="196"/>
    </location>
</feature>
<dbReference type="EMBL" id="FZNS01000010">
    <property type="protein sequence ID" value="SNR89529.1"/>
    <property type="molecule type" value="Genomic_DNA"/>
</dbReference>
<dbReference type="AlphaFoldDB" id="A0A239A200"/>
<accession>A0A239A200</accession>
<evidence type="ECO:0000313" key="2">
    <source>
        <dbReference type="EMBL" id="SNR89529.1"/>
    </source>
</evidence>
<feature type="region of interest" description="Disordered" evidence="1">
    <location>
        <begin position="59"/>
        <end position="196"/>
    </location>
</feature>
<feature type="compositionally biased region" description="Basic and acidic residues" evidence="1">
    <location>
        <begin position="59"/>
        <end position="78"/>
    </location>
</feature>
<protein>
    <submittedName>
        <fullName evidence="2">Uncharacterized protein</fullName>
    </submittedName>
</protein>
<evidence type="ECO:0000313" key="3">
    <source>
        <dbReference type="Proteomes" id="UP000198310"/>
    </source>
</evidence>
<keyword evidence="3" id="KW-1185">Reference proteome</keyword>
<feature type="compositionally biased region" description="Polar residues" evidence="1">
    <location>
        <begin position="148"/>
        <end position="166"/>
    </location>
</feature>
<proteinExistence type="predicted"/>
<dbReference type="Proteomes" id="UP000198310">
    <property type="component" value="Unassembled WGS sequence"/>
</dbReference>
<sequence length="196" mass="20892">MTYYRTLDADAAGGEPSYAGLAARLKKLPSYQHPNSQALLDKLERGEIDSEECLHELTQDVIQRTKDGQEQDRQRQAHDTNQQQLLQQERQRIDDEIASNANSDEPTLVDADTSTTPAASAPASPPASTAPTSPVSTGKPSSSSNSGFQQAPTSYAESGLSGSSGSYDVGNEEEGGFGAGPGVQADEDERDLDFEN</sequence>
<organism evidence="2 3">
    <name type="scientific">Hymenobacter mucosus</name>
    <dbReference type="NCBI Taxonomy" id="1411120"/>
    <lineage>
        <taxon>Bacteria</taxon>
        <taxon>Pseudomonadati</taxon>
        <taxon>Bacteroidota</taxon>
        <taxon>Cytophagia</taxon>
        <taxon>Cytophagales</taxon>
        <taxon>Hymenobacteraceae</taxon>
        <taxon>Hymenobacter</taxon>
    </lineage>
</organism>
<feature type="compositionally biased region" description="Low complexity" evidence="1">
    <location>
        <begin position="113"/>
        <end position="147"/>
    </location>
</feature>
<dbReference type="RefSeq" id="WP_089333808.1">
    <property type="nucleotide sequence ID" value="NZ_FZNS01000010.1"/>
</dbReference>
<evidence type="ECO:0000256" key="1">
    <source>
        <dbReference type="SAM" id="MobiDB-lite"/>
    </source>
</evidence>
<reference evidence="3" key="1">
    <citation type="submission" date="2017-06" db="EMBL/GenBank/DDBJ databases">
        <authorList>
            <person name="Varghese N."/>
            <person name="Submissions S."/>
        </authorList>
    </citation>
    <scope>NUCLEOTIDE SEQUENCE [LARGE SCALE GENOMIC DNA]</scope>
    <source>
        <strain evidence="3">DSM 28041</strain>
    </source>
</reference>